<gene>
    <name evidence="1" type="ORF">B7H23_11565</name>
</gene>
<keyword evidence="1" id="KW-0378">Hydrolase</keyword>
<dbReference type="Pfam" id="PF05013">
    <property type="entry name" value="FGase"/>
    <property type="match status" value="1"/>
</dbReference>
<accession>A0A231UZF8</accession>
<reference evidence="2" key="1">
    <citation type="journal article" date="2017" name="Int. J. Syst. Evol. Microbiol.">
        <title>Notoacmeibacter marinus gen. nov., sp. nov., isolated from the gut of a limpet and proposal of Notoacmeibacteraceae fam. nov. in the order Rhizobiales of the class Alphaproteobacteria.</title>
        <authorList>
            <person name="Huang Z."/>
            <person name="Guo F."/>
            <person name="Lai Q."/>
        </authorList>
    </citation>
    <scope>NUCLEOTIDE SEQUENCE [LARGE SCALE GENOMIC DNA]</scope>
    <source>
        <strain evidence="2">XMTR2A4</strain>
    </source>
</reference>
<dbReference type="GO" id="GO:0016787">
    <property type="term" value="F:hydrolase activity"/>
    <property type="evidence" value="ECO:0007669"/>
    <property type="project" value="UniProtKB-KW"/>
</dbReference>
<comment type="caution">
    <text evidence="1">The sequence shown here is derived from an EMBL/GenBank/DDBJ whole genome shotgun (WGS) entry which is preliminary data.</text>
</comment>
<evidence type="ECO:0000313" key="1">
    <source>
        <dbReference type="EMBL" id="OXT00716.1"/>
    </source>
</evidence>
<keyword evidence="2" id="KW-1185">Reference proteome</keyword>
<evidence type="ECO:0000313" key="2">
    <source>
        <dbReference type="Proteomes" id="UP000215405"/>
    </source>
</evidence>
<dbReference type="RefSeq" id="WP_094077536.1">
    <property type="nucleotide sequence ID" value="NZ_NBYO01000002.1"/>
</dbReference>
<dbReference type="SUPFAM" id="SSF53187">
    <property type="entry name" value="Zn-dependent exopeptidases"/>
    <property type="match status" value="1"/>
</dbReference>
<sequence length="296" mass="33148">MSVHSDFETVVPFSVRIPATQTIPFLFNSPHSGRHYPRRFIASSRLDANGVRRSEDVFVDELFTNVVALGAPLMMAHFPRAYLDVNREPFELDPRMFSGDLPAGINSRSPRVAGGLGTVPRIVAEGQPIYREKLPASEALERIEALYMPYHDCLSALIEETFDRFGQAILVDCHSMPSTTRFADAGPTPDIIVGDRFGTACHPALSEQAIRLLRDAGFRVAHNRPYAGGFITERYGRPAHMRHALQIEINRALYLDEKTYQRTRDFDALCGTLTVFVEELSRLPAEWMRATPAAAE</sequence>
<dbReference type="Gene3D" id="3.40.630.40">
    <property type="entry name" value="Zn-dependent exopeptidases"/>
    <property type="match status" value="1"/>
</dbReference>
<dbReference type="InterPro" id="IPR007709">
    <property type="entry name" value="N-FG_amidohydro"/>
</dbReference>
<dbReference type="EMBL" id="NBYO01000002">
    <property type="protein sequence ID" value="OXT00716.1"/>
    <property type="molecule type" value="Genomic_DNA"/>
</dbReference>
<proteinExistence type="predicted"/>
<name>A0A231UZF8_9HYPH</name>
<organism evidence="1 2">
    <name type="scientific">Notoacmeibacter marinus</name>
    <dbReference type="NCBI Taxonomy" id="1876515"/>
    <lineage>
        <taxon>Bacteria</taxon>
        <taxon>Pseudomonadati</taxon>
        <taxon>Pseudomonadota</taxon>
        <taxon>Alphaproteobacteria</taxon>
        <taxon>Hyphomicrobiales</taxon>
        <taxon>Notoacmeibacteraceae</taxon>
        <taxon>Notoacmeibacter</taxon>
    </lineage>
</organism>
<protein>
    <submittedName>
        <fullName evidence="1">N-formylglutamate amidohydrolase</fullName>
    </submittedName>
</protein>
<dbReference type="AlphaFoldDB" id="A0A231UZF8"/>
<dbReference type="Proteomes" id="UP000215405">
    <property type="component" value="Unassembled WGS sequence"/>
</dbReference>